<sequence length="57" mass="5925">MTPVALVALYCLAAAPAPLVTSDVNRVLRGEPVAAAPARGDVAAAAREAARHRRRHP</sequence>
<reference evidence="2" key="2">
    <citation type="submission" date="2021-08" db="EMBL/GenBank/DDBJ databases">
        <authorList>
            <person name="Tani A."/>
            <person name="Ola A."/>
            <person name="Ogura Y."/>
            <person name="Katsura K."/>
            <person name="Hayashi T."/>
        </authorList>
    </citation>
    <scope>NUCLEOTIDE SEQUENCE</scope>
    <source>
        <strain evidence="2">DSM 16372</strain>
    </source>
</reference>
<gene>
    <name evidence="2" type="ORF">BHAOGJBA_0746</name>
</gene>
<evidence type="ECO:0000313" key="2">
    <source>
        <dbReference type="EMBL" id="GJD87246.1"/>
    </source>
</evidence>
<evidence type="ECO:0000313" key="3">
    <source>
        <dbReference type="Proteomes" id="UP001055247"/>
    </source>
</evidence>
<accession>A0AAV4ZFP8</accession>
<organism evidence="2 3">
    <name type="scientific">Methylobacterium hispanicum</name>
    <dbReference type="NCBI Taxonomy" id="270350"/>
    <lineage>
        <taxon>Bacteria</taxon>
        <taxon>Pseudomonadati</taxon>
        <taxon>Pseudomonadota</taxon>
        <taxon>Alphaproteobacteria</taxon>
        <taxon>Hyphomicrobiales</taxon>
        <taxon>Methylobacteriaceae</taxon>
        <taxon>Methylobacterium</taxon>
    </lineage>
</organism>
<feature type="compositionally biased region" description="Low complexity" evidence="1">
    <location>
        <begin position="38"/>
        <end position="47"/>
    </location>
</feature>
<dbReference type="EMBL" id="BPQO01000002">
    <property type="protein sequence ID" value="GJD87246.1"/>
    <property type="molecule type" value="Genomic_DNA"/>
</dbReference>
<comment type="caution">
    <text evidence="2">The sequence shown here is derived from an EMBL/GenBank/DDBJ whole genome shotgun (WGS) entry which is preliminary data.</text>
</comment>
<name>A0AAV4ZFP8_9HYPH</name>
<protein>
    <submittedName>
        <fullName evidence="2">Uncharacterized protein</fullName>
    </submittedName>
</protein>
<dbReference type="Proteomes" id="UP001055247">
    <property type="component" value="Unassembled WGS sequence"/>
</dbReference>
<dbReference type="AlphaFoldDB" id="A0AAV4ZFP8"/>
<keyword evidence="3" id="KW-1185">Reference proteome</keyword>
<reference evidence="2" key="1">
    <citation type="journal article" date="2016" name="Front. Microbiol.">
        <title>Genome Sequence of the Piezophilic, Mesophilic Sulfate-Reducing Bacterium Desulfovibrio indicus J2T.</title>
        <authorList>
            <person name="Cao J."/>
            <person name="Maignien L."/>
            <person name="Shao Z."/>
            <person name="Alain K."/>
            <person name="Jebbar M."/>
        </authorList>
    </citation>
    <scope>NUCLEOTIDE SEQUENCE</scope>
    <source>
        <strain evidence="2">DSM 16372</strain>
    </source>
</reference>
<evidence type="ECO:0000256" key="1">
    <source>
        <dbReference type="SAM" id="MobiDB-lite"/>
    </source>
</evidence>
<proteinExistence type="predicted"/>
<feature type="region of interest" description="Disordered" evidence="1">
    <location>
        <begin position="38"/>
        <end position="57"/>
    </location>
</feature>
<dbReference type="RefSeq" id="WP_238229498.1">
    <property type="nucleotide sequence ID" value="NZ_BPQO01000002.1"/>
</dbReference>